<name>A0A919NSW9_9ACTN</name>
<dbReference type="InterPro" id="IPR023828">
    <property type="entry name" value="Peptidase_S8_Ser-AS"/>
</dbReference>
<dbReference type="InterPro" id="IPR023827">
    <property type="entry name" value="Peptidase_S8_Asp-AS"/>
</dbReference>
<dbReference type="InterPro" id="IPR022398">
    <property type="entry name" value="Peptidase_S8_His-AS"/>
</dbReference>
<dbReference type="InterPro" id="IPR036852">
    <property type="entry name" value="Peptidase_S8/S53_dom_sf"/>
</dbReference>
<comment type="subcellular location">
    <subcellularLocation>
        <location evidence="1">Cell membrane</location>
        <topology evidence="1">Single-pass membrane protein</topology>
    </subcellularLocation>
</comment>
<feature type="domain" description="Peptidase S8/S53" evidence="14">
    <location>
        <begin position="41"/>
        <end position="288"/>
    </location>
</feature>
<dbReference type="NCBIfam" id="TIGR03921">
    <property type="entry name" value="T7SS_mycosin"/>
    <property type="match status" value="1"/>
</dbReference>
<dbReference type="PANTHER" id="PTHR43806:SF11">
    <property type="entry name" value="CEREVISIN-RELATED"/>
    <property type="match status" value="1"/>
</dbReference>
<evidence type="ECO:0000256" key="3">
    <source>
        <dbReference type="ARBA" id="ARBA00022475"/>
    </source>
</evidence>
<reference evidence="15" key="1">
    <citation type="submission" date="2021-01" db="EMBL/GenBank/DDBJ databases">
        <title>Whole genome shotgun sequence of Actinoplanes tereljensis NBRC 105297.</title>
        <authorList>
            <person name="Komaki H."/>
            <person name="Tamura T."/>
        </authorList>
    </citation>
    <scope>NUCLEOTIDE SEQUENCE</scope>
    <source>
        <strain evidence="15">NBRC 105297</strain>
    </source>
</reference>
<dbReference type="SUPFAM" id="SSF52743">
    <property type="entry name" value="Subtilisin-like"/>
    <property type="match status" value="1"/>
</dbReference>
<dbReference type="GO" id="GO:0005886">
    <property type="term" value="C:plasma membrane"/>
    <property type="evidence" value="ECO:0007669"/>
    <property type="project" value="UniProtKB-SubCell"/>
</dbReference>
<keyword evidence="9 13" id="KW-0472">Membrane</keyword>
<evidence type="ECO:0000313" key="15">
    <source>
        <dbReference type="EMBL" id="GIF23426.1"/>
    </source>
</evidence>
<evidence type="ECO:0000256" key="13">
    <source>
        <dbReference type="SAM" id="Phobius"/>
    </source>
</evidence>
<comment type="caution">
    <text evidence="15">The sequence shown here is derived from an EMBL/GenBank/DDBJ whole genome shotgun (WGS) entry which is preliminary data.</text>
</comment>
<dbReference type="EMBL" id="BOMY01000040">
    <property type="protein sequence ID" value="GIF23426.1"/>
    <property type="molecule type" value="Genomic_DNA"/>
</dbReference>
<organism evidence="15 16">
    <name type="scientific">Paractinoplanes tereljensis</name>
    <dbReference type="NCBI Taxonomy" id="571912"/>
    <lineage>
        <taxon>Bacteria</taxon>
        <taxon>Bacillati</taxon>
        <taxon>Actinomycetota</taxon>
        <taxon>Actinomycetes</taxon>
        <taxon>Micromonosporales</taxon>
        <taxon>Micromonosporaceae</taxon>
        <taxon>Paractinoplanes</taxon>
    </lineage>
</organism>
<keyword evidence="3" id="KW-1003">Cell membrane</keyword>
<dbReference type="PROSITE" id="PS00138">
    <property type="entry name" value="SUBTILASE_SER"/>
    <property type="match status" value="1"/>
</dbReference>
<evidence type="ECO:0000256" key="9">
    <source>
        <dbReference type="ARBA" id="ARBA00023136"/>
    </source>
</evidence>
<dbReference type="InterPro" id="IPR050131">
    <property type="entry name" value="Peptidase_S8_subtilisin-like"/>
</dbReference>
<dbReference type="PROSITE" id="PS51892">
    <property type="entry name" value="SUBTILASE"/>
    <property type="match status" value="1"/>
</dbReference>
<evidence type="ECO:0000256" key="5">
    <source>
        <dbReference type="ARBA" id="ARBA00022692"/>
    </source>
</evidence>
<accession>A0A919NSW9</accession>
<feature type="region of interest" description="Disordered" evidence="12">
    <location>
        <begin position="298"/>
        <end position="324"/>
    </location>
</feature>
<dbReference type="Gene3D" id="3.40.50.200">
    <property type="entry name" value="Peptidase S8/S53 domain"/>
    <property type="match status" value="1"/>
</dbReference>
<feature type="active site" description="Charge relay system" evidence="10">
    <location>
        <position position="86"/>
    </location>
</feature>
<feature type="active site" description="Charge relay system" evidence="10">
    <location>
        <position position="241"/>
    </location>
</feature>
<dbReference type="PRINTS" id="PR00723">
    <property type="entry name" value="SUBTILISIN"/>
</dbReference>
<evidence type="ECO:0000256" key="1">
    <source>
        <dbReference type="ARBA" id="ARBA00004162"/>
    </source>
</evidence>
<dbReference type="GO" id="GO:0004252">
    <property type="term" value="F:serine-type endopeptidase activity"/>
    <property type="evidence" value="ECO:0007669"/>
    <property type="project" value="UniProtKB-UniRule"/>
</dbReference>
<keyword evidence="4 10" id="KW-0645">Protease</keyword>
<dbReference type="InterPro" id="IPR015500">
    <property type="entry name" value="Peptidase_S8_subtilisin-rel"/>
</dbReference>
<evidence type="ECO:0000256" key="8">
    <source>
        <dbReference type="ARBA" id="ARBA00022989"/>
    </source>
</evidence>
<keyword evidence="6 10" id="KW-0378">Hydrolase</keyword>
<dbReference type="PROSITE" id="PS00136">
    <property type="entry name" value="SUBTILASE_ASP"/>
    <property type="match status" value="1"/>
</dbReference>
<evidence type="ECO:0000256" key="2">
    <source>
        <dbReference type="ARBA" id="ARBA00011073"/>
    </source>
</evidence>
<dbReference type="InterPro" id="IPR023834">
    <property type="entry name" value="T7SS_pept_S8A_mycosin"/>
</dbReference>
<keyword evidence="16" id="KW-1185">Reference proteome</keyword>
<evidence type="ECO:0000256" key="6">
    <source>
        <dbReference type="ARBA" id="ARBA00022801"/>
    </source>
</evidence>
<gene>
    <name evidence="15" type="ORF">Ate02nite_61560</name>
</gene>
<dbReference type="Proteomes" id="UP000623608">
    <property type="component" value="Unassembled WGS sequence"/>
</dbReference>
<dbReference type="RefSeq" id="WP_203811330.1">
    <property type="nucleotide sequence ID" value="NZ_BOMY01000040.1"/>
</dbReference>
<dbReference type="GO" id="GO:0006508">
    <property type="term" value="P:proteolysis"/>
    <property type="evidence" value="ECO:0007669"/>
    <property type="project" value="UniProtKB-KW"/>
</dbReference>
<dbReference type="PROSITE" id="PS00137">
    <property type="entry name" value="SUBTILASE_HIS"/>
    <property type="match status" value="1"/>
</dbReference>
<dbReference type="AlphaFoldDB" id="A0A919NSW9"/>
<evidence type="ECO:0000256" key="12">
    <source>
        <dbReference type="SAM" id="MobiDB-lite"/>
    </source>
</evidence>
<evidence type="ECO:0000313" key="16">
    <source>
        <dbReference type="Proteomes" id="UP000623608"/>
    </source>
</evidence>
<sequence length="359" mass="36644">MQLLIGLAALALAIPPTPPNQQWALDARHFDAARLWSLSTGRDVTVAVVDTGVDAHHPDLAGRVRAGADFTGDASDGRVDRSSNGHGTSVAGIIAGSGTGPDHINGLAPDATILPVRISDTLAGDPAAVAQGIYYAATHGATVINVSICTTVPDPQIRSAVDDALRRDIVVIAAAGNDGLTANPPQFPAALPGVVAVAASDTAGNRWPKSESGPYLGLTAPGVDIYTAGIQGSHQQSTGTSFAAPHVAATAALLRSRYPQENASQIIGRLTATARHADTGRSAQWGFGIIDPYRALTAPPGSPTASNPLLQPLADTKPPASGPAGRPAWIWPTVGAAIAVAAASTVFAVRRRRGARSKR</sequence>
<keyword evidence="7 10" id="KW-0720">Serine protease</keyword>
<feature type="transmembrane region" description="Helical" evidence="13">
    <location>
        <begin position="329"/>
        <end position="349"/>
    </location>
</feature>
<proteinExistence type="inferred from homology"/>
<evidence type="ECO:0000259" key="14">
    <source>
        <dbReference type="Pfam" id="PF00082"/>
    </source>
</evidence>
<evidence type="ECO:0000256" key="4">
    <source>
        <dbReference type="ARBA" id="ARBA00022670"/>
    </source>
</evidence>
<evidence type="ECO:0000256" key="10">
    <source>
        <dbReference type="PROSITE-ProRule" id="PRU01240"/>
    </source>
</evidence>
<protein>
    <submittedName>
        <fullName evidence="15">Type VII secretion-associated serine protease</fullName>
    </submittedName>
</protein>
<feature type="active site" description="Charge relay system" evidence="10">
    <location>
        <position position="50"/>
    </location>
</feature>
<dbReference type="PANTHER" id="PTHR43806">
    <property type="entry name" value="PEPTIDASE S8"/>
    <property type="match status" value="1"/>
</dbReference>
<comment type="similarity">
    <text evidence="2 10 11">Belongs to the peptidase S8 family.</text>
</comment>
<dbReference type="Pfam" id="PF00082">
    <property type="entry name" value="Peptidase_S8"/>
    <property type="match status" value="1"/>
</dbReference>
<dbReference type="InterPro" id="IPR000209">
    <property type="entry name" value="Peptidase_S8/S53_dom"/>
</dbReference>
<keyword evidence="8 13" id="KW-1133">Transmembrane helix</keyword>
<keyword evidence="5 13" id="KW-0812">Transmembrane</keyword>
<evidence type="ECO:0000256" key="7">
    <source>
        <dbReference type="ARBA" id="ARBA00022825"/>
    </source>
</evidence>
<evidence type="ECO:0000256" key="11">
    <source>
        <dbReference type="RuleBase" id="RU003355"/>
    </source>
</evidence>